<accession>A0ACC2WSM8</accession>
<keyword evidence="2" id="KW-1185">Reference proteome</keyword>
<sequence length="127" mass="14302">MLRSLLPIARSCRYCQRSTIRTYAAAATSAAEQPTSKITHTPSILKAGTVMKDLSVLKDKPDPVALPDEEYPAWLWTLTDEYVAGSKSRQQPERSEEAAGFDMKAEKKKLRSKNRAEIKSRNFLRTT</sequence>
<dbReference type="EMBL" id="JASBWS010000012">
    <property type="protein sequence ID" value="KAJ9113537.1"/>
    <property type="molecule type" value="Genomic_DNA"/>
</dbReference>
<organism evidence="1 2">
    <name type="scientific">Naganishia adeliensis</name>
    <dbReference type="NCBI Taxonomy" id="92952"/>
    <lineage>
        <taxon>Eukaryota</taxon>
        <taxon>Fungi</taxon>
        <taxon>Dikarya</taxon>
        <taxon>Basidiomycota</taxon>
        <taxon>Agaricomycotina</taxon>
        <taxon>Tremellomycetes</taxon>
        <taxon>Filobasidiales</taxon>
        <taxon>Filobasidiaceae</taxon>
        <taxon>Naganishia</taxon>
    </lineage>
</organism>
<evidence type="ECO:0000313" key="2">
    <source>
        <dbReference type="Proteomes" id="UP001230649"/>
    </source>
</evidence>
<protein>
    <submittedName>
        <fullName evidence="1">Uncharacterized protein</fullName>
    </submittedName>
</protein>
<reference evidence="1" key="1">
    <citation type="submission" date="2023-04" db="EMBL/GenBank/DDBJ databases">
        <title>Draft Genome sequencing of Naganishia species isolated from polar environments using Oxford Nanopore Technology.</title>
        <authorList>
            <person name="Leo P."/>
            <person name="Venkateswaran K."/>
        </authorList>
    </citation>
    <scope>NUCLEOTIDE SEQUENCE</scope>
    <source>
        <strain evidence="1">MNA-CCFEE 5262</strain>
    </source>
</reference>
<name>A0ACC2WSM8_9TREE</name>
<gene>
    <name evidence="1" type="ORF">QFC20_001888</name>
</gene>
<dbReference type="Proteomes" id="UP001230649">
    <property type="component" value="Unassembled WGS sequence"/>
</dbReference>
<proteinExistence type="predicted"/>
<evidence type="ECO:0000313" key="1">
    <source>
        <dbReference type="EMBL" id="KAJ9113537.1"/>
    </source>
</evidence>
<comment type="caution">
    <text evidence="1">The sequence shown here is derived from an EMBL/GenBank/DDBJ whole genome shotgun (WGS) entry which is preliminary data.</text>
</comment>